<organism evidence="2 3">
    <name type="scientific">Termititenax aidoneus</name>
    <dbReference type="NCBI Taxonomy" id="2218524"/>
    <lineage>
        <taxon>Bacteria</taxon>
        <taxon>Bacillati</taxon>
        <taxon>Candidatus Margulisiibacteriota</taxon>
        <taxon>Candidatus Termititenacia</taxon>
        <taxon>Candidatus Termititenacales</taxon>
        <taxon>Candidatus Termititenacaceae</taxon>
        <taxon>Candidatus Termititenax</taxon>
    </lineage>
</organism>
<sequence>MATEKLTVKGIDVRYKQINGKDFISLTDIARYKNTDYPSEIIQNWMRNRSTVEFLGLWERLYNADFNYLEFEVIDKEAGRNAFVLTPKRWIESVNAAGMTSKQGRYAETFAHKDIAFKFASWISVEFELYIIKEFQRLKENEQIALEWTAKRELAKVNYHIHTGAIKENLIVPELTQKQISFVYANEADMLNVALFGKTASEWRTKNPDKKGNMRDYASVEQLLVLANLESYNAILIEQGLPQAERIVLLNKTARKQLETLMSARIQYDKLLSLPKGKNKK</sequence>
<keyword evidence="3" id="KW-1185">Reference proteome</keyword>
<dbReference type="InterPro" id="IPR017880">
    <property type="entry name" value="KilA_N"/>
</dbReference>
<dbReference type="SMART" id="SM01252">
    <property type="entry name" value="KilA-N"/>
    <property type="match status" value="1"/>
</dbReference>
<dbReference type="InterPro" id="IPR018004">
    <property type="entry name" value="KilA/APSES_HTH"/>
</dbReference>
<evidence type="ECO:0000259" key="1">
    <source>
        <dbReference type="PROSITE" id="PS51301"/>
    </source>
</evidence>
<feature type="domain" description="KilA-N" evidence="1">
    <location>
        <begin position="2"/>
        <end position="138"/>
    </location>
</feature>
<accession>A0A388TC80</accession>
<comment type="caution">
    <text evidence="2">The sequence shown here is derived from an EMBL/GenBank/DDBJ whole genome shotgun (WGS) entry which is preliminary data.</text>
</comment>
<proteinExistence type="predicted"/>
<name>A0A388TC80_TERA1</name>
<dbReference type="PROSITE" id="PS51301">
    <property type="entry name" value="KILA_N"/>
    <property type="match status" value="1"/>
</dbReference>
<evidence type="ECO:0000313" key="3">
    <source>
        <dbReference type="Proteomes" id="UP000269352"/>
    </source>
</evidence>
<reference evidence="2 3" key="1">
    <citation type="journal article" date="2019" name="ISME J.">
        <title>Genome analyses of uncultured TG2/ZB3 bacteria in 'Margulisbacteria' specifically attached to ectosymbiotic spirochetes of protists in the termite gut.</title>
        <authorList>
            <person name="Utami Y.D."/>
            <person name="Kuwahara H."/>
            <person name="Igai K."/>
            <person name="Murakami T."/>
            <person name="Sugaya K."/>
            <person name="Morikawa T."/>
            <person name="Nagura Y."/>
            <person name="Yuki M."/>
            <person name="Deevong P."/>
            <person name="Inoue T."/>
            <person name="Kihara K."/>
            <person name="Lo N."/>
            <person name="Yamada A."/>
            <person name="Ohkuma M."/>
            <person name="Hongoh Y."/>
        </authorList>
    </citation>
    <scope>NUCLEOTIDE SEQUENCE [LARGE SCALE GENOMIC DNA]</scope>
    <source>
        <strain evidence="2">NkOx7-01</strain>
    </source>
</reference>
<protein>
    <submittedName>
        <fullName evidence="2">KilA-N domain containing protein</fullName>
    </submittedName>
</protein>
<gene>
    <name evidence="2" type="ORF">NO1_1613</name>
</gene>
<dbReference type="Pfam" id="PF04383">
    <property type="entry name" value="KilA-N"/>
    <property type="match status" value="1"/>
</dbReference>
<evidence type="ECO:0000313" key="2">
    <source>
        <dbReference type="EMBL" id="GBR74439.1"/>
    </source>
</evidence>
<dbReference type="Proteomes" id="UP000269352">
    <property type="component" value="Unassembled WGS sequence"/>
</dbReference>
<dbReference type="AlphaFoldDB" id="A0A388TC80"/>
<dbReference type="EMBL" id="BGZN01000046">
    <property type="protein sequence ID" value="GBR74439.1"/>
    <property type="molecule type" value="Genomic_DNA"/>
</dbReference>